<dbReference type="AlphaFoldDB" id="A0A0P0UXI5"/>
<gene>
    <name evidence="1" type="ordered locus">Os01g0116901</name>
    <name evidence="1" type="ORF">OSNPB_010116901</name>
</gene>
<keyword evidence="2" id="KW-1185">Reference proteome</keyword>
<dbReference type="InParanoid" id="A0A0P0UXI5"/>
<reference evidence="2" key="1">
    <citation type="journal article" date="2005" name="Nature">
        <title>The map-based sequence of the rice genome.</title>
        <authorList>
            <consortium name="International rice genome sequencing project (IRGSP)"/>
            <person name="Matsumoto T."/>
            <person name="Wu J."/>
            <person name="Kanamori H."/>
            <person name="Katayose Y."/>
            <person name="Fujisawa M."/>
            <person name="Namiki N."/>
            <person name="Mizuno H."/>
            <person name="Yamamoto K."/>
            <person name="Antonio B.A."/>
            <person name="Baba T."/>
            <person name="Sakata K."/>
            <person name="Nagamura Y."/>
            <person name="Aoki H."/>
            <person name="Arikawa K."/>
            <person name="Arita K."/>
            <person name="Bito T."/>
            <person name="Chiden Y."/>
            <person name="Fujitsuka N."/>
            <person name="Fukunaka R."/>
            <person name="Hamada M."/>
            <person name="Harada C."/>
            <person name="Hayashi A."/>
            <person name="Hijishita S."/>
            <person name="Honda M."/>
            <person name="Hosokawa S."/>
            <person name="Ichikawa Y."/>
            <person name="Idonuma A."/>
            <person name="Iijima M."/>
            <person name="Ikeda M."/>
            <person name="Ikeno M."/>
            <person name="Ito K."/>
            <person name="Ito S."/>
            <person name="Ito T."/>
            <person name="Ito Y."/>
            <person name="Ito Y."/>
            <person name="Iwabuchi A."/>
            <person name="Kamiya K."/>
            <person name="Karasawa W."/>
            <person name="Kurita K."/>
            <person name="Katagiri S."/>
            <person name="Kikuta A."/>
            <person name="Kobayashi H."/>
            <person name="Kobayashi N."/>
            <person name="Machita K."/>
            <person name="Maehara T."/>
            <person name="Masukawa M."/>
            <person name="Mizubayashi T."/>
            <person name="Mukai Y."/>
            <person name="Nagasaki H."/>
            <person name="Nagata Y."/>
            <person name="Naito S."/>
            <person name="Nakashima M."/>
            <person name="Nakama Y."/>
            <person name="Nakamichi Y."/>
            <person name="Nakamura M."/>
            <person name="Meguro A."/>
            <person name="Negishi M."/>
            <person name="Ohta I."/>
            <person name="Ohta T."/>
            <person name="Okamoto M."/>
            <person name="Ono N."/>
            <person name="Saji S."/>
            <person name="Sakaguchi M."/>
            <person name="Sakai K."/>
            <person name="Shibata M."/>
            <person name="Shimokawa T."/>
            <person name="Song J."/>
            <person name="Takazaki Y."/>
            <person name="Terasawa K."/>
            <person name="Tsugane M."/>
            <person name="Tsuji K."/>
            <person name="Ueda S."/>
            <person name="Waki K."/>
            <person name="Yamagata H."/>
            <person name="Yamamoto M."/>
            <person name="Yamamoto S."/>
            <person name="Yamane H."/>
            <person name="Yoshiki S."/>
            <person name="Yoshihara R."/>
            <person name="Yukawa K."/>
            <person name="Zhong H."/>
            <person name="Yano M."/>
            <person name="Yuan Q."/>
            <person name="Ouyang S."/>
            <person name="Liu J."/>
            <person name="Jones K.M."/>
            <person name="Gansberger K."/>
            <person name="Moffat K."/>
            <person name="Hill J."/>
            <person name="Bera J."/>
            <person name="Fadrosh D."/>
            <person name="Jin S."/>
            <person name="Johri S."/>
            <person name="Kim M."/>
            <person name="Overton L."/>
            <person name="Reardon M."/>
            <person name="Tsitrin T."/>
            <person name="Vuong H."/>
            <person name="Weaver B."/>
            <person name="Ciecko A."/>
            <person name="Tallon L."/>
            <person name="Jackson J."/>
            <person name="Pai G."/>
            <person name="Aken S.V."/>
            <person name="Utterback T."/>
            <person name="Reidmuller S."/>
            <person name="Feldblyum T."/>
            <person name="Hsiao J."/>
            <person name="Zismann V."/>
            <person name="Iobst S."/>
            <person name="de Vazeille A.R."/>
            <person name="Buell C.R."/>
            <person name="Ying K."/>
            <person name="Li Y."/>
            <person name="Lu T."/>
            <person name="Huang Y."/>
            <person name="Zhao Q."/>
            <person name="Feng Q."/>
            <person name="Zhang L."/>
            <person name="Zhu J."/>
            <person name="Weng Q."/>
            <person name="Mu J."/>
            <person name="Lu Y."/>
            <person name="Fan D."/>
            <person name="Liu Y."/>
            <person name="Guan J."/>
            <person name="Zhang Y."/>
            <person name="Yu S."/>
            <person name="Liu X."/>
            <person name="Zhang Y."/>
            <person name="Hong G."/>
            <person name="Han B."/>
            <person name="Choisne N."/>
            <person name="Demange N."/>
            <person name="Orjeda G."/>
            <person name="Samain S."/>
            <person name="Cattolico L."/>
            <person name="Pelletier E."/>
            <person name="Couloux A."/>
            <person name="Segurens B."/>
            <person name="Wincker P."/>
            <person name="D'Hont A."/>
            <person name="Scarpelli C."/>
            <person name="Weissenbach J."/>
            <person name="Salanoubat M."/>
            <person name="Quetier F."/>
            <person name="Yu Y."/>
            <person name="Kim H.R."/>
            <person name="Rambo T."/>
            <person name="Currie J."/>
            <person name="Collura K."/>
            <person name="Luo M."/>
            <person name="Yang T."/>
            <person name="Ammiraju J.S.S."/>
            <person name="Engler F."/>
            <person name="Soderlund C."/>
            <person name="Wing R.A."/>
            <person name="Palmer L.E."/>
            <person name="de la Bastide M."/>
            <person name="Spiegel L."/>
            <person name="Nascimento L."/>
            <person name="Zutavern T."/>
            <person name="O'Shaughnessy A."/>
            <person name="Dike S."/>
            <person name="Dedhia N."/>
            <person name="Preston R."/>
            <person name="Balija V."/>
            <person name="McCombie W.R."/>
            <person name="Chow T."/>
            <person name="Chen H."/>
            <person name="Chung M."/>
            <person name="Chen C."/>
            <person name="Shaw J."/>
            <person name="Wu H."/>
            <person name="Hsiao K."/>
            <person name="Chao Y."/>
            <person name="Chu M."/>
            <person name="Cheng C."/>
            <person name="Hour A."/>
            <person name="Lee P."/>
            <person name="Lin S."/>
            <person name="Lin Y."/>
            <person name="Liou J."/>
            <person name="Liu S."/>
            <person name="Hsing Y."/>
            <person name="Raghuvanshi S."/>
            <person name="Mohanty A."/>
            <person name="Bharti A.K."/>
            <person name="Gaur A."/>
            <person name="Gupta V."/>
            <person name="Kumar D."/>
            <person name="Ravi V."/>
            <person name="Vij S."/>
            <person name="Kapur A."/>
            <person name="Khurana P."/>
            <person name="Khurana P."/>
            <person name="Khurana J.P."/>
            <person name="Tyagi A.K."/>
            <person name="Gaikwad K."/>
            <person name="Singh A."/>
            <person name="Dalal V."/>
            <person name="Srivastava S."/>
            <person name="Dixit A."/>
            <person name="Pal A.K."/>
            <person name="Ghazi I.A."/>
            <person name="Yadav M."/>
            <person name="Pandit A."/>
            <person name="Bhargava A."/>
            <person name="Sureshbabu K."/>
            <person name="Batra K."/>
            <person name="Sharma T.R."/>
            <person name="Mohapatra T."/>
            <person name="Singh N.K."/>
            <person name="Messing J."/>
            <person name="Nelson A.B."/>
            <person name="Fuks G."/>
            <person name="Kavchok S."/>
            <person name="Keizer G."/>
            <person name="Linton E."/>
            <person name="Llaca V."/>
            <person name="Song R."/>
            <person name="Tanyolac B."/>
            <person name="Young S."/>
            <person name="Ho-Il K."/>
            <person name="Hahn J.H."/>
            <person name="Sangsakoo G."/>
            <person name="Vanavichit A."/>
            <person name="de Mattos Luiz.A.T."/>
            <person name="Zimmer P.D."/>
            <person name="Malone G."/>
            <person name="Dellagostin O."/>
            <person name="de Oliveira A.C."/>
            <person name="Bevan M."/>
            <person name="Bancroft I."/>
            <person name="Minx P."/>
            <person name="Cordum H."/>
            <person name="Wilson R."/>
            <person name="Cheng Z."/>
            <person name="Jin W."/>
            <person name="Jiang J."/>
            <person name="Leong S.A."/>
            <person name="Iwama H."/>
            <person name="Gojobori T."/>
            <person name="Itoh T."/>
            <person name="Niimura Y."/>
            <person name="Fujii Y."/>
            <person name="Habara T."/>
            <person name="Sakai H."/>
            <person name="Sato Y."/>
            <person name="Wilson G."/>
            <person name="Kumar K."/>
            <person name="McCouch S."/>
            <person name="Juretic N."/>
            <person name="Hoen D."/>
            <person name="Wright S."/>
            <person name="Bruskiewich R."/>
            <person name="Bureau T."/>
            <person name="Miyao A."/>
            <person name="Hirochika H."/>
            <person name="Nishikawa T."/>
            <person name="Kadowaki K."/>
            <person name="Sugiura M."/>
            <person name="Burr B."/>
            <person name="Sasaki T."/>
        </authorList>
    </citation>
    <scope>NUCLEOTIDE SEQUENCE [LARGE SCALE GENOMIC DNA]</scope>
    <source>
        <strain evidence="2">cv. Nipponbare</strain>
    </source>
</reference>
<dbReference type="PaxDb" id="39947-A0A0P0UXI5"/>
<sequence>MTDGKALLQGVAHHHRRMAWEELGDHRCHLQASLSPRSSSVDQMTSSECTVIQQRKAPSPAHACRQCQRSHMFLVESTACTPGMDSMPDLSLLHSDLHFFFLRPFLVAASQSYTHQICLIWYQSSERSSQELCNPLFLVQRSLGQSSYLLGTAWQGQNRQLLGQSYHQEGCCEA</sequence>
<name>A0A0P0UXI5_ORYSJ</name>
<dbReference type="Gramene" id="Os01t0116901-00">
    <property type="protein sequence ID" value="Os01t0116901-00"/>
    <property type="gene ID" value="Os01g0116901"/>
</dbReference>
<dbReference type="Proteomes" id="UP000059680">
    <property type="component" value="Chromosome 1"/>
</dbReference>
<evidence type="ECO:0000313" key="2">
    <source>
        <dbReference type="Proteomes" id="UP000059680"/>
    </source>
</evidence>
<accession>A0A0P0UXI5</accession>
<protein>
    <submittedName>
        <fullName evidence="1">Os01g0116901 protein</fullName>
    </submittedName>
</protein>
<organism evidence="1 2">
    <name type="scientific">Oryza sativa subsp. japonica</name>
    <name type="common">Rice</name>
    <dbReference type="NCBI Taxonomy" id="39947"/>
    <lineage>
        <taxon>Eukaryota</taxon>
        <taxon>Viridiplantae</taxon>
        <taxon>Streptophyta</taxon>
        <taxon>Embryophyta</taxon>
        <taxon>Tracheophyta</taxon>
        <taxon>Spermatophyta</taxon>
        <taxon>Magnoliopsida</taxon>
        <taxon>Liliopsida</taxon>
        <taxon>Poales</taxon>
        <taxon>Poaceae</taxon>
        <taxon>BOP clade</taxon>
        <taxon>Oryzoideae</taxon>
        <taxon>Oryzeae</taxon>
        <taxon>Oryzinae</taxon>
        <taxon>Oryza</taxon>
        <taxon>Oryza sativa</taxon>
    </lineage>
</organism>
<proteinExistence type="predicted"/>
<evidence type="ECO:0000313" key="1">
    <source>
        <dbReference type="EMBL" id="BAS70091.1"/>
    </source>
</evidence>
<dbReference type="EMBL" id="AP014957">
    <property type="protein sequence ID" value="BAS70091.1"/>
    <property type="molecule type" value="Genomic_DNA"/>
</dbReference>
<reference evidence="1 2" key="2">
    <citation type="journal article" date="2013" name="Plant Cell Physiol.">
        <title>Rice Annotation Project Database (RAP-DB): an integrative and interactive database for rice genomics.</title>
        <authorList>
            <person name="Sakai H."/>
            <person name="Lee S.S."/>
            <person name="Tanaka T."/>
            <person name="Numa H."/>
            <person name="Kim J."/>
            <person name="Kawahara Y."/>
            <person name="Wakimoto H."/>
            <person name="Yang C.C."/>
            <person name="Iwamoto M."/>
            <person name="Abe T."/>
            <person name="Yamada Y."/>
            <person name="Muto A."/>
            <person name="Inokuchi H."/>
            <person name="Ikemura T."/>
            <person name="Matsumoto T."/>
            <person name="Sasaki T."/>
            <person name="Itoh T."/>
        </authorList>
    </citation>
    <scope>NUCLEOTIDE SEQUENCE [LARGE SCALE GENOMIC DNA]</scope>
    <source>
        <strain evidence="2">cv. Nipponbare</strain>
    </source>
</reference>
<reference evidence="1 2" key="3">
    <citation type="journal article" date="2013" name="Rice">
        <title>Improvement of the Oryza sativa Nipponbare reference genome using next generation sequence and optical map data.</title>
        <authorList>
            <person name="Kawahara Y."/>
            <person name="de la Bastide M."/>
            <person name="Hamilton J.P."/>
            <person name="Kanamori H."/>
            <person name="McCombie W.R."/>
            <person name="Ouyang S."/>
            <person name="Schwartz D.C."/>
            <person name="Tanaka T."/>
            <person name="Wu J."/>
            <person name="Zhou S."/>
            <person name="Childs K.L."/>
            <person name="Davidson R.M."/>
            <person name="Lin H."/>
            <person name="Quesada-Ocampo L."/>
            <person name="Vaillancourt B."/>
            <person name="Sakai H."/>
            <person name="Lee S.S."/>
            <person name="Kim J."/>
            <person name="Numa H."/>
            <person name="Itoh T."/>
            <person name="Buell C.R."/>
            <person name="Matsumoto T."/>
        </authorList>
    </citation>
    <scope>NUCLEOTIDE SEQUENCE [LARGE SCALE GENOMIC DNA]</scope>
    <source>
        <strain evidence="2">cv. Nipponbare</strain>
    </source>
</reference>